<keyword evidence="6" id="KW-1185">Reference proteome</keyword>
<accession>A0ABW5UDC0</accession>
<name>A0ABW5UDC0_9SPHI</name>
<keyword evidence="2" id="KW-0238">DNA-binding</keyword>
<dbReference type="SMART" id="SM00342">
    <property type="entry name" value="HTH_ARAC"/>
    <property type="match status" value="1"/>
</dbReference>
<evidence type="ECO:0000313" key="6">
    <source>
        <dbReference type="Proteomes" id="UP001597418"/>
    </source>
</evidence>
<dbReference type="PRINTS" id="PR00032">
    <property type="entry name" value="HTHARAC"/>
</dbReference>
<evidence type="ECO:0000256" key="1">
    <source>
        <dbReference type="ARBA" id="ARBA00023015"/>
    </source>
</evidence>
<feature type="domain" description="HTH araC/xylS-type" evidence="4">
    <location>
        <begin position="206"/>
        <end position="304"/>
    </location>
</feature>
<dbReference type="EMBL" id="JBHUMB010000013">
    <property type="protein sequence ID" value="MFD2743852.1"/>
    <property type="molecule type" value="Genomic_DNA"/>
</dbReference>
<sequence>MQNNRVYRIPTSEIKDITDLVSNQQTSLLPATSSILTNDSFTVEYLQDGKSSITEDPEKYVLCMVVQGSALIDGADLWLDISSGSLLCSSGGLYLKEWTDDFSCFVIHIKKDFLEEVLAFVPSIQDTIDSKFDQPFVFFVAENVQKPIIRLFADIYEEFYSGKFLRTSMLKVLLVELVLKVVRATQLTPAEVEVEHTTSRKELLVKDFQQRVDKHFMTVRRVNQYASMLFVSAKYLSESVKEVLGVTALQIIHDRLSKEAEYWLSQTTLSVKEIAFKLNFDNSSHFSRFFKRFAGINPGQFQRRVQVAALR</sequence>
<dbReference type="Pfam" id="PF12833">
    <property type="entry name" value="HTH_18"/>
    <property type="match status" value="1"/>
</dbReference>
<dbReference type="Proteomes" id="UP001597418">
    <property type="component" value="Unassembled WGS sequence"/>
</dbReference>
<evidence type="ECO:0000256" key="3">
    <source>
        <dbReference type="ARBA" id="ARBA00023163"/>
    </source>
</evidence>
<evidence type="ECO:0000256" key="2">
    <source>
        <dbReference type="ARBA" id="ARBA00023125"/>
    </source>
</evidence>
<dbReference type="RefSeq" id="WP_066756679.1">
    <property type="nucleotide sequence ID" value="NZ_JBHUMB010000013.1"/>
</dbReference>
<organism evidence="5 6">
    <name type="scientific">Sphingobacterium populi</name>
    <dbReference type="NCBI Taxonomy" id="1812824"/>
    <lineage>
        <taxon>Bacteria</taxon>
        <taxon>Pseudomonadati</taxon>
        <taxon>Bacteroidota</taxon>
        <taxon>Sphingobacteriia</taxon>
        <taxon>Sphingobacteriales</taxon>
        <taxon>Sphingobacteriaceae</taxon>
        <taxon>Sphingobacterium</taxon>
    </lineage>
</organism>
<evidence type="ECO:0000313" key="5">
    <source>
        <dbReference type="EMBL" id="MFD2743852.1"/>
    </source>
</evidence>
<keyword evidence="3" id="KW-0804">Transcription</keyword>
<protein>
    <submittedName>
        <fullName evidence="5">Helix-turn-helix domain-containing protein</fullName>
    </submittedName>
</protein>
<dbReference type="Gene3D" id="1.10.10.60">
    <property type="entry name" value="Homeodomain-like"/>
    <property type="match status" value="1"/>
</dbReference>
<gene>
    <name evidence="5" type="ORF">ACFSQ6_10645</name>
</gene>
<dbReference type="SUPFAM" id="SSF46689">
    <property type="entry name" value="Homeodomain-like"/>
    <property type="match status" value="1"/>
</dbReference>
<dbReference type="InterPro" id="IPR018060">
    <property type="entry name" value="HTH_AraC"/>
</dbReference>
<evidence type="ECO:0000259" key="4">
    <source>
        <dbReference type="PROSITE" id="PS01124"/>
    </source>
</evidence>
<comment type="caution">
    <text evidence="5">The sequence shown here is derived from an EMBL/GenBank/DDBJ whole genome shotgun (WGS) entry which is preliminary data.</text>
</comment>
<dbReference type="PANTHER" id="PTHR43280:SF32">
    <property type="entry name" value="TRANSCRIPTIONAL REGULATORY PROTEIN"/>
    <property type="match status" value="1"/>
</dbReference>
<keyword evidence="1" id="KW-0805">Transcription regulation</keyword>
<dbReference type="PANTHER" id="PTHR43280">
    <property type="entry name" value="ARAC-FAMILY TRANSCRIPTIONAL REGULATOR"/>
    <property type="match status" value="1"/>
</dbReference>
<proteinExistence type="predicted"/>
<dbReference type="InterPro" id="IPR020449">
    <property type="entry name" value="Tscrpt_reg_AraC-type_HTH"/>
</dbReference>
<dbReference type="InterPro" id="IPR009057">
    <property type="entry name" value="Homeodomain-like_sf"/>
</dbReference>
<reference evidence="6" key="1">
    <citation type="journal article" date="2019" name="Int. J. Syst. Evol. Microbiol.">
        <title>The Global Catalogue of Microorganisms (GCM) 10K type strain sequencing project: providing services to taxonomists for standard genome sequencing and annotation.</title>
        <authorList>
            <consortium name="The Broad Institute Genomics Platform"/>
            <consortium name="The Broad Institute Genome Sequencing Center for Infectious Disease"/>
            <person name="Wu L."/>
            <person name="Ma J."/>
        </authorList>
    </citation>
    <scope>NUCLEOTIDE SEQUENCE [LARGE SCALE GENOMIC DNA]</scope>
    <source>
        <strain evidence="6">KCTC 42247</strain>
    </source>
</reference>
<dbReference type="PROSITE" id="PS01124">
    <property type="entry name" value="HTH_ARAC_FAMILY_2"/>
    <property type="match status" value="1"/>
</dbReference>